<dbReference type="PIRSF" id="PIRSF002094">
    <property type="entry name" value="OMP26_Skp"/>
    <property type="match status" value="1"/>
</dbReference>
<dbReference type="SUPFAM" id="SSF111384">
    <property type="entry name" value="OmpH-like"/>
    <property type="match status" value="1"/>
</dbReference>
<dbReference type="Gene3D" id="3.30.910.20">
    <property type="entry name" value="Skp domain"/>
    <property type="match status" value="1"/>
</dbReference>
<name>A0A318MRC1_FRIPE</name>
<comment type="caution">
    <text evidence="3">The sequence shown here is derived from an EMBL/GenBank/DDBJ whole genome shotgun (WGS) entry which is preliminary data.</text>
</comment>
<comment type="similarity">
    <text evidence="2">Belongs to the skp family.</text>
</comment>
<dbReference type="AlphaFoldDB" id="A0A318MRC1"/>
<dbReference type="PANTHER" id="PTHR35089:SF1">
    <property type="entry name" value="CHAPERONE PROTEIN SKP"/>
    <property type="match status" value="1"/>
</dbReference>
<evidence type="ECO:0000256" key="2">
    <source>
        <dbReference type="PIRNR" id="PIRNR002094"/>
    </source>
</evidence>
<organism evidence="3 4">
    <name type="scientific">Frischella perrara</name>
    <dbReference type="NCBI Taxonomy" id="1267021"/>
    <lineage>
        <taxon>Bacteria</taxon>
        <taxon>Pseudomonadati</taxon>
        <taxon>Pseudomonadota</taxon>
        <taxon>Gammaproteobacteria</taxon>
        <taxon>Orbales</taxon>
        <taxon>Orbaceae</taxon>
        <taxon>Frischella</taxon>
    </lineage>
</organism>
<dbReference type="InterPro" id="IPR005632">
    <property type="entry name" value="Chaperone_Skp"/>
</dbReference>
<dbReference type="SMART" id="SM00935">
    <property type="entry name" value="OmpH"/>
    <property type="match status" value="1"/>
</dbReference>
<sequence>MNKLYKVIIMKKLISIITLSTLLLFTGIANAETRVAIVDVVSILERMPQKEAVTKALDDEFSSRAKVLQEEEKKAQEASQKLQKDKMVLSASEKTKLENIITSFQKKVEEFSIDYQKRKNEEANKLLLQIQKAVKTIAEKEHYDLVLKAEAVFYLEDKVDITNKVLAQVKQ</sequence>
<evidence type="ECO:0000313" key="3">
    <source>
        <dbReference type="EMBL" id="PXY94479.1"/>
    </source>
</evidence>
<evidence type="ECO:0000256" key="1">
    <source>
        <dbReference type="ARBA" id="ARBA00022729"/>
    </source>
</evidence>
<reference evidence="3 4" key="1">
    <citation type="submission" date="2018-05" db="EMBL/GenBank/DDBJ databases">
        <title>Reference genomes for bee gut microbiota database.</title>
        <authorList>
            <person name="Ellegaard K.M."/>
        </authorList>
    </citation>
    <scope>NUCLEOTIDE SEQUENCE [LARGE SCALE GENOMIC DNA]</scope>
    <source>
        <strain evidence="3 4">ESL0167</strain>
    </source>
</reference>
<keyword evidence="1" id="KW-0732">Signal</keyword>
<accession>A0A318MRC1</accession>
<dbReference type="GO" id="GO:0005829">
    <property type="term" value="C:cytosol"/>
    <property type="evidence" value="ECO:0007669"/>
    <property type="project" value="TreeGrafter"/>
</dbReference>
<dbReference type="Pfam" id="PF03938">
    <property type="entry name" value="OmpH"/>
    <property type="match status" value="1"/>
</dbReference>
<dbReference type="EMBL" id="QGLM01000020">
    <property type="protein sequence ID" value="PXY94479.1"/>
    <property type="molecule type" value="Genomic_DNA"/>
</dbReference>
<evidence type="ECO:0000313" key="4">
    <source>
        <dbReference type="Proteomes" id="UP000247838"/>
    </source>
</evidence>
<gene>
    <name evidence="3" type="ORF">DKK76_09945</name>
</gene>
<dbReference type="InterPro" id="IPR024930">
    <property type="entry name" value="Skp_dom_sf"/>
</dbReference>
<dbReference type="GO" id="GO:0051082">
    <property type="term" value="F:unfolded protein binding"/>
    <property type="evidence" value="ECO:0007669"/>
    <property type="project" value="InterPro"/>
</dbReference>
<dbReference type="GO" id="GO:0050821">
    <property type="term" value="P:protein stabilization"/>
    <property type="evidence" value="ECO:0007669"/>
    <property type="project" value="TreeGrafter"/>
</dbReference>
<dbReference type="PANTHER" id="PTHR35089">
    <property type="entry name" value="CHAPERONE PROTEIN SKP"/>
    <property type="match status" value="1"/>
</dbReference>
<dbReference type="Proteomes" id="UP000247838">
    <property type="component" value="Unassembled WGS sequence"/>
</dbReference>
<proteinExistence type="inferred from homology"/>
<protein>
    <submittedName>
        <fullName evidence="3">Molecular chaperone</fullName>
    </submittedName>
</protein>